<protein>
    <submittedName>
        <fullName evidence="1">Uncharacterized protein</fullName>
    </submittedName>
</protein>
<dbReference type="Proteomes" id="UP000469724">
    <property type="component" value="Unassembled WGS sequence"/>
</dbReference>
<dbReference type="AlphaFoldDB" id="A0A7K3NGA0"/>
<reference evidence="1 2" key="1">
    <citation type="submission" date="2020-02" db="EMBL/GenBank/DDBJ databases">
        <title>Comparative genomics of sulfur disproportionating microorganisms.</title>
        <authorList>
            <person name="Ward L.M."/>
            <person name="Bertran E."/>
            <person name="Johnston D.T."/>
        </authorList>
    </citation>
    <scope>NUCLEOTIDE SEQUENCE [LARGE SCALE GENOMIC DNA]</scope>
    <source>
        <strain evidence="1 2">DSM 3696</strain>
    </source>
</reference>
<sequence>MSDLEKLATSLWLRKETPGANEADLTQAMHRIKPHISPVDARQALRDEAALPA</sequence>
<comment type="caution">
    <text evidence="1">The sequence shown here is derived from an EMBL/GenBank/DDBJ whole genome shotgun (WGS) entry which is preliminary data.</text>
</comment>
<evidence type="ECO:0000313" key="1">
    <source>
        <dbReference type="EMBL" id="NDY55210.1"/>
    </source>
</evidence>
<dbReference type="EMBL" id="JAAGRQ010000001">
    <property type="protein sequence ID" value="NDY55210.1"/>
    <property type="molecule type" value="Genomic_DNA"/>
</dbReference>
<dbReference type="RefSeq" id="WP_163300263.1">
    <property type="nucleotide sequence ID" value="NZ_JAAGRQ010000001.1"/>
</dbReference>
<evidence type="ECO:0000313" key="2">
    <source>
        <dbReference type="Proteomes" id="UP000469724"/>
    </source>
</evidence>
<proteinExistence type="predicted"/>
<gene>
    <name evidence="1" type="ORF">G3N56_00425</name>
</gene>
<organism evidence="1 2">
    <name type="scientific">Desulfolutivibrio sulfodismutans</name>
    <dbReference type="NCBI Taxonomy" id="63561"/>
    <lineage>
        <taxon>Bacteria</taxon>
        <taxon>Pseudomonadati</taxon>
        <taxon>Thermodesulfobacteriota</taxon>
        <taxon>Desulfovibrionia</taxon>
        <taxon>Desulfovibrionales</taxon>
        <taxon>Desulfovibrionaceae</taxon>
        <taxon>Desulfolutivibrio</taxon>
    </lineage>
</organism>
<keyword evidence="2" id="KW-1185">Reference proteome</keyword>
<accession>A0A7K3NGA0</accession>
<name>A0A7K3NGA0_9BACT</name>